<proteinExistence type="predicted"/>
<dbReference type="EMBL" id="HBFX01010702">
    <property type="protein sequence ID" value="CAD8951830.1"/>
    <property type="molecule type" value="Transcribed_RNA"/>
</dbReference>
<name>A0A6T8M4D0_HEMAN</name>
<sequence>MFSSISTEPEKLKKPTNGTEPRKIQVVIACGRPLLHVRSSPLPPISMPTMSLHLERHKVQSALSASGIEMEVQHLPEFTRNSLAMHIEEAEDDPDIVVMCGSGTSWDDGKLLVEDGFASADLVNLGDLHLVVPKRPRLLVAIGNFSHNFGKLATEEGVAPVVIILNDTEAAGSADSYEFLSLVLKGLVRSNEKMTIQQSFDQVAQRFQEEKRPATYAAIFVALRAVAPPRPLPVIQGTCRVLDMSGMAALRSRQNPRVFRQLGFDGRSQEMWAIIDGMERSCAYNKVIICGSTGSGRTEIAAQLVLWMIDRAKVTCAICASCDKQADVAHSVRDVNSLYDMFGALLTLGMAARKQDDLRKSVLLRTLRSIRAVLWIDDWQCLADKDKVPIAKLLSEFPSNVRIIITCRGEKDHLQVQNLQSMVPDAKLFPLPDLNAALSQKMFFTHMERIMFGDDHVSDIEFENRFHKSGPCSKLGDLDKETRALLKDTCDNRLGTFGQSHVLALHLLAASSAAATSIRTVLSRFKDEQEVEYGFAHGPDEPHCRSDALFLWPAMCVAHYFLSEEQKRLTIILVRVGAPLHADELAQVSGYTPKEVVGIVNVLYGMRIVSRTPTGLVYVIPAIRDNILWHMSRRSRMEKETEGMFRLDDFRTEPWVKVFCSVGAGEMLKATLNYFSVQGGAWSELMAAHHMRLAVEALSMDASTGAGGQMTLLYDMYFKLVRTWFFEWERGGIKAPGGFEAALDGRHIACRPIPVHYVALRNALMQVNQLASSKERQRAACEAMASILFSIGEYEGAEGVTRWASSINQELAKKPY</sequence>
<protein>
    <submittedName>
        <fullName evidence="1">Uncharacterized protein</fullName>
    </submittedName>
</protein>
<reference evidence="1" key="1">
    <citation type="submission" date="2021-01" db="EMBL/GenBank/DDBJ databases">
        <authorList>
            <person name="Corre E."/>
            <person name="Pelletier E."/>
            <person name="Niang G."/>
            <person name="Scheremetjew M."/>
            <person name="Finn R."/>
            <person name="Kale V."/>
            <person name="Holt S."/>
            <person name="Cochrane G."/>
            <person name="Meng A."/>
            <person name="Brown T."/>
            <person name="Cohen L."/>
        </authorList>
    </citation>
    <scope>NUCLEOTIDE SEQUENCE</scope>
    <source>
        <strain evidence="1">CCMP441</strain>
        <strain evidence="2">CCMP644</strain>
    </source>
</reference>
<dbReference type="AlphaFoldDB" id="A0A6T8M4D0"/>
<accession>A0A6T8M4D0</accession>
<evidence type="ECO:0000313" key="1">
    <source>
        <dbReference type="EMBL" id="CAD8747871.1"/>
    </source>
</evidence>
<gene>
    <name evidence="2" type="ORF">HAND00432_LOCUS6365</name>
    <name evidence="1" type="ORF">HAND1043_LOCUS14368</name>
</gene>
<dbReference type="InterPro" id="IPR027417">
    <property type="entry name" value="P-loop_NTPase"/>
</dbReference>
<dbReference type="EMBL" id="HBFK01023267">
    <property type="protein sequence ID" value="CAD8747871.1"/>
    <property type="molecule type" value="Transcribed_RNA"/>
</dbReference>
<dbReference type="SUPFAM" id="SSF52540">
    <property type="entry name" value="P-loop containing nucleoside triphosphate hydrolases"/>
    <property type="match status" value="1"/>
</dbReference>
<organism evidence="1">
    <name type="scientific">Hemiselmis andersenii</name>
    <name type="common">Cryptophyte alga</name>
    <dbReference type="NCBI Taxonomy" id="464988"/>
    <lineage>
        <taxon>Eukaryota</taxon>
        <taxon>Cryptophyceae</taxon>
        <taxon>Cryptomonadales</taxon>
        <taxon>Hemiselmidaceae</taxon>
        <taxon>Hemiselmis</taxon>
    </lineage>
</organism>
<dbReference type="Gene3D" id="3.40.50.300">
    <property type="entry name" value="P-loop containing nucleotide triphosphate hydrolases"/>
    <property type="match status" value="1"/>
</dbReference>
<evidence type="ECO:0000313" key="2">
    <source>
        <dbReference type="EMBL" id="CAD8951830.1"/>
    </source>
</evidence>